<reference evidence="4" key="1">
    <citation type="submission" date="2024-07" db="EMBL/GenBank/DDBJ databases">
        <authorList>
            <person name="Yu S.T."/>
        </authorList>
    </citation>
    <scope>NUCLEOTIDE SEQUENCE</scope>
    <source>
        <strain evidence="4">R41</strain>
    </source>
</reference>
<dbReference type="InterPro" id="IPR027383">
    <property type="entry name" value="Znf_put"/>
</dbReference>
<dbReference type="RefSeq" id="WP_369251735.1">
    <property type="nucleotide sequence ID" value="NZ_CP163443.1"/>
</dbReference>
<dbReference type="InterPro" id="IPR041916">
    <property type="entry name" value="Anti_sigma_zinc_sf"/>
</dbReference>
<feature type="domain" description="Putative zinc-finger" evidence="3">
    <location>
        <begin position="20"/>
        <end position="54"/>
    </location>
</feature>
<dbReference type="Gene3D" id="1.10.10.1320">
    <property type="entry name" value="Anti-sigma factor, zinc-finger domain"/>
    <property type="match status" value="1"/>
</dbReference>
<keyword evidence="1" id="KW-0805">Transcription regulation</keyword>
<evidence type="ECO:0000256" key="2">
    <source>
        <dbReference type="ARBA" id="ARBA00023163"/>
    </source>
</evidence>
<name>A0AB39RTN3_9ACTN</name>
<organism evidence="4">
    <name type="scientific">Streptomyces sp. R41</name>
    <dbReference type="NCBI Taxonomy" id="3238632"/>
    <lineage>
        <taxon>Bacteria</taxon>
        <taxon>Bacillati</taxon>
        <taxon>Actinomycetota</taxon>
        <taxon>Actinomycetes</taxon>
        <taxon>Kitasatosporales</taxon>
        <taxon>Streptomycetaceae</taxon>
        <taxon>Streptomyces</taxon>
    </lineage>
</organism>
<keyword evidence="2" id="KW-0804">Transcription</keyword>
<dbReference type="Pfam" id="PF13490">
    <property type="entry name" value="zf-HC2"/>
    <property type="match status" value="1"/>
</dbReference>
<dbReference type="AlphaFoldDB" id="A0AB39RTN3"/>
<evidence type="ECO:0000256" key="1">
    <source>
        <dbReference type="ARBA" id="ARBA00023015"/>
    </source>
</evidence>
<sequence>MIEALCLTKKSDEKTAVEECRTVRELLAGHGLKTLASDEASGVRAHLASCDACRDEYECLAAVPAHLSLLRDALACGKGRNTRTHTATRADCSHASRRHRRPHRATLTTQLTLSQWVNKTTSCLG</sequence>
<dbReference type="EMBL" id="CP163443">
    <property type="protein sequence ID" value="XDQ58667.1"/>
    <property type="molecule type" value="Genomic_DNA"/>
</dbReference>
<evidence type="ECO:0000313" key="4">
    <source>
        <dbReference type="EMBL" id="XDQ58667.1"/>
    </source>
</evidence>
<accession>A0AB39RTN3</accession>
<evidence type="ECO:0000259" key="3">
    <source>
        <dbReference type="Pfam" id="PF13490"/>
    </source>
</evidence>
<gene>
    <name evidence="4" type="ORF">AB5J53_47075</name>
</gene>
<protein>
    <submittedName>
        <fullName evidence="4">Zf-HC2 domain-containing protein</fullName>
    </submittedName>
</protein>
<proteinExistence type="predicted"/>